<feature type="transmembrane region" description="Helical" evidence="8">
    <location>
        <begin position="492"/>
        <end position="514"/>
    </location>
</feature>
<evidence type="ECO:0000313" key="11">
    <source>
        <dbReference type="Proteomes" id="UP000184063"/>
    </source>
</evidence>
<evidence type="ECO:0000256" key="4">
    <source>
        <dbReference type="ARBA" id="ARBA00022692"/>
    </source>
</evidence>
<feature type="transmembrane region" description="Helical" evidence="8">
    <location>
        <begin position="290"/>
        <end position="311"/>
    </location>
</feature>
<dbReference type="Gene3D" id="1.20.1250.20">
    <property type="entry name" value="MFS general substrate transporter like domains"/>
    <property type="match status" value="1"/>
</dbReference>
<protein>
    <recommendedName>
        <fullName evidence="9">Major facilitator superfamily (MFS) profile domain-containing protein</fullName>
    </recommendedName>
</protein>
<keyword evidence="6 8" id="KW-0472">Membrane</keyword>
<dbReference type="Pfam" id="PF00083">
    <property type="entry name" value="Sugar_tr"/>
    <property type="match status" value="1"/>
</dbReference>
<evidence type="ECO:0000256" key="1">
    <source>
        <dbReference type="ARBA" id="ARBA00004141"/>
    </source>
</evidence>
<dbReference type="PANTHER" id="PTHR23511:SF5">
    <property type="entry name" value="MAJOR FACILITATOR-TYPE TRANSPORTER HXNZ-RELATED"/>
    <property type="match status" value="1"/>
</dbReference>
<gene>
    <name evidence="10" type="ORF">ASPFODRAFT_141886</name>
</gene>
<evidence type="ECO:0000256" key="7">
    <source>
        <dbReference type="SAM" id="MobiDB-lite"/>
    </source>
</evidence>
<proteinExistence type="inferred from homology"/>
<evidence type="ECO:0000256" key="6">
    <source>
        <dbReference type="ARBA" id="ARBA00023136"/>
    </source>
</evidence>
<evidence type="ECO:0000259" key="9">
    <source>
        <dbReference type="PROSITE" id="PS50850"/>
    </source>
</evidence>
<organism evidence="10 11">
    <name type="scientific">Aspergillus luchuensis (strain CBS 106.47)</name>
    <dbReference type="NCBI Taxonomy" id="1137211"/>
    <lineage>
        <taxon>Eukaryota</taxon>
        <taxon>Fungi</taxon>
        <taxon>Dikarya</taxon>
        <taxon>Ascomycota</taxon>
        <taxon>Pezizomycotina</taxon>
        <taxon>Eurotiomycetes</taxon>
        <taxon>Eurotiomycetidae</taxon>
        <taxon>Eurotiales</taxon>
        <taxon>Aspergillaceae</taxon>
        <taxon>Aspergillus</taxon>
        <taxon>Aspergillus subgen. Circumdati</taxon>
    </lineage>
</organism>
<feature type="compositionally biased region" description="Basic and acidic residues" evidence="7">
    <location>
        <begin position="31"/>
        <end position="51"/>
    </location>
</feature>
<dbReference type="InterPro" id="IPR005828">
    <property type="entry name" value="MFS_sugar_transport-like"/>
</dbReference>
<dbReference type="GO" id="GO:0016020">
    <property type="term" value="C:membrane"/>
    <property type="evidence" value="ECO:0007669"/>
    <property type="project" value="UniProtKB-SubCell"/>
</dbReference>
<feature type="transmembrane region" description="Helical" evidence="8">
    <location>
        <begin position="394"/>
        <end position="415"/>
    </location>
</feature>
<comment type="similarity">
    <text evidence="2">Belongs to the major facilitator superfamily.</text>
</comment>
<keyword evidence="3" id="KW-0813">Transport</keyword>
<feature type="transmembrane region" description="Helical" evidence="8">
    <location>
        <begin position="180"/>
        <end position="200"/>
    </location>
</feature>
<feature type="transmembrane region" description="Helical" evidence="8">
    <location>
        <begin position="110"/>
        <end position="129"/>
    </location>
</feature>
<name>A0A1M3T9C1_ASPLC</name>
<feature type="transmembrane region" description="Helical" evidence="8">
    <location>
        <begin position="469"/>
        <end position="486"/>
    </location>
</feature>
<feature type="transmembrane region" description="Helical" evidence="8">
    <location>
        <begin position="556"/>
        <end position="577"/>
    </location>
</feature>
<dbReference type="VEuPathDB" id="FungiDB:ASPFODRAFT_141886"/>
<feature type="transmembrane region" description="Helical" evidence="8">
    <location>
        <begin position="149"/>
        <end position="168"/>
    </location>
</feature>
<dbReference type="SUPFAM" id="SSF103473">
    <property type="entry name" value="MFS general substrate transporter"/>
    <property type="match status" value="1"/>
</dbReference>
<evidence type="ECO:0000313" key="10">
    <source>
        <dbReference type="EMBL" id="OJZ83336.1"/>
    </source>
</evidence>
<dbReference type="InterPro" id="IPR036259">
    <property type="entry name" value="MFS_trans_sf"/>
</dbReference>
<evidence type="ECO:0000256" key="2">
    <source>
        <dbReference type="ARBA" id="ARBA00008335"/>
    </source>
</evidence>
<dbReference type="GO" id="GO:0022857">
    <property type="term" value="F:transmembrane transporter activity"/>
    <property type="evidence" value="ECO:0007669"/>
    <property type="project" value="InterPro"/>
</dbReference>
<feature type="transmembrane region" description="Helical" evidence="8">
    <location>
        <begin position="237"/>
        <end position="260"/>
    </location>
</feature>
<feature type="transmembrane region" description="Helical" evidence="8">
    <location>
        <begin position="435"/>
        <end position="457"/>
    </location>
</feature>
<sequence>MPFGVNPFRKNDHDFPGVVVPLSEAPPHHKPNPELEKTDRPDEKTDNRSLDRAPSSEAGVGSVHNYNTLTIEALRAEVEADIATSGKDTAYDRKAKLINRAIQDIGMGRYQWQLFALCGFGWLADNLWLQGVALTLTPIASEFGVSTTWVRFTTCSLFLGLCIGASFWGIASDIIGRRPAFNMTLFICGVFGIAAGGAPTWIGACALYACLGLGVGGNLPVDGALFLEFLPFASGNLLTMLSVWWPLGQLVSSLLAWAFIPNYSCSSDLPACGNVASGEACCTKQSNMGWRYLCFTLGALTFAMFICRFFLFHLYESPKYLLARGRQSDAVASVHGIAHKNRTKTWLTEEILNEIGGYPEEVAEEKLSFAEIVRRNLSKFSLERIGPLFSSKKLGFSTVLLWFCWATIGMGYPLFNAFLPQYLERAGGSSSSSTYIAYRNYAITSIVGVPGSILACYTVEIKYVGRKGTMVISTLITGVLLFCFTASTDSNIQLLCSCLEAFFQNIMYGVLYAYTPEVFPAPNRGTATGISSCLNRIAGLCAPLVAIYGASSNPDAPIYASGGLILAAFMAMCLLPIETRGKQTL</sequence>
<dbReference type="Proteomes" id="UP000184063">
    <property type="component" value="Unassembled WGS sequence"/>
</dbReference>
<dbReference type="OrthoDB" id="4139357at2759"/>
<reference evidence="11" key="1">
    <citation type="journal article" date="2017" name="Genome Biol.">
        <title>Comparative genomics reveals high biological diversity and specific adaptations in the industrially and medically important fungal genus Aspergillus.</title>
        <authorList>
            <person name="de Vries R.P."/>
            <person name="Riley R."/>
            <person name="Wiebenga A."/>
            <person name="Aguilar-Osorio G."/>
            <person name="Amillis S."/>
            <person name="Uchima C.A."/>
            <person name="Anderluh G."/>
            <person name="Asadollahi M."/>
            <person name="Askin M."/>
            <person name="Barry K."/>
            <person name="Battaglia E."/>
            <person name="Bayram O."/>
            <person name="Benocci T."/>
            <person name="Braus-Stromeyer S.A."/>
            <person name="Caldana C."/>
            <person name="Canovas D."/>
            <person name="Cerqueira G.C."/>
            <person name="Chen F."/>
            <person name="Chen W."/>
            <person name="Choi C."/>
            <person name="Clum A."/>
            <person name="Dos Santos R.A."/>
            <person name="Damasio A.R."/>
            <person name="Diallinas G."/>
            <person name="Emri T."/>
            <person name="Fekete E."/>
            <person name="Flipphi M."/>
            <person name="Freyberg S."/>
            <person name="Gallo A."/>
            <person name="Gournas C."/>
            <person name="Habgood R."/>
            <person name="Hainaut M."/>
            <person name="Harispe M.L."/>
            <person name="Henrissat B."/>
            <person name="Hilden K.S."/>
            <person name="Hope R."/>
            <person name="Hossain A."/>
            <person name="Karabika E."/>
            <person name="Karaffa L."/>
            <person name="Karanyi Z."/>
            <person name="Krasevec N."/>
            <person name="Kuo A."/>
            <person name="Kusch H."/>
            <person name="LaButti K."/>
            <person name="Lagendijk E.L."/>
            <person name="Lapidus A."/>
            <person name="Levasseur A."/>
            <person name="Lindquist E."/>
            <person name="Lipzen A."/>
            <person name="Logrieco A.F."/>
            <person name="MacCabe A."/>
            <person name="Maekelae M.R."/>
            <person name="Malavazi I."/>
            <person name="Melin P."/>
            <person name="Meyer V."/>
            <person name="Mielnichuk N."/>
            <person name="Miskei M."/>
            <person name="Molnar A.P."/>
            <person name="Mule G."/>
            <person name="Ngan C.Y."/>
            <person name="Orejas M."/>
            <person name="Orosz E."/>
            <person name="Ouedraogo J.P."/>
            <person name="Overkamp K.M."/>
            <person name="Park H.-S."/>
            <person name="Perrone G."/>
            <person name="Piumi F."/>
            <person name="Punt P.J."/>
            <person name="Ram A.F."/>
            <person name="Ramon A."/>
            <person name="Rauscher S."/>
            <person name="Record E."/>
            <person name="Riano-Pachon D.M."/>
            <person name="Robert V."/>
            <person name="Roehrig J."/>
            <person name="Ruller R."/>
            <person name="Salamov A."/>
            <person name="Salih N.S."/>
            <person name="Samson R.A."/>
            <person name="Sandor E."/>
            <person name="Sanguinetti M."/>
            <person name="Schuetze T."/>
            <person name="Sepcic K."/>
            <person name="Shelest E."/>
            <person name="Sherlock G."/>
            <person name="Sophianopoulou V."/>
            <person name="Squina F.M."/>
            <person name="Sun H."/>
            <person name="Susca A."/>
            <person name="Todd R.B."/>
            <person name="Tsang A."/>
            <person name="Unkles S.E."/>
            <person name="van de Wiele N."/>
            <person name="van Rossen-Uffink D."/>
            <person name="Oliveira J.V."/>
            <person name="Vesth T.C."/>
            <person name="Visser J."/>
            <person name="Yu J.-H."/>
            <person name="Zhou M."/>
            <person name="Andersen M.R."/>
            <person name="Archer D.B."/>
            <person name="Baker S.E."/>
            <person name="Benoit I."/>
            <person name="Brakhage A.A."/>
            <person name="Braus G.H."/>
            <person name="Fischer R."/>
            <person name="Frisvad J.C."/>
            <person name="Goldman G.H."/>
            <person name="Houbraken J."/>
            <person name="Oakley B."/>
            <person name="Pocsi I."/>
            <person name="Scazzocchio C."/>
            <person name="Seiboth B."/>
            <person name="vanKuyk P.A."/>
            <person name="Wortman J."/>
            <person name="Dyer P.S."/>
            <person name="Grigoriev I.V."/>
        </authorList>
    </citation>
    <scope>NUCLEOTIDE SEQUENCE [LARGE SCALE GENOMIC DNA]</scope>
    <source>
        <strain evidence="11">CBS 106.47</strain>
    </source>
</reference>
<dbReference type="FunFam" id="1.20.1250.20:FF:000171">
    <property type="entry name" value="MFS general substrate transporter"/>
    <property type="match status" value="1"/>
</dbReference>
<dbReference type="AlphaFoldDB" id="A0A1M3T9C1"/>
<evidence type="ECO:0000256" key="3">
    <source>
        <dbReference type="ARBA" id="ARBA00022448"/>
    </source>
</evidence>
<keyword evidence="4 8" id="KW-0812">Transmembrane</keyword>
<feature type="domain" description="Major facilitator superfamily (MFS) profile" evidence="9">
    <location>
        <begin position="114"/>
        <end position="580"/>
    </location>
</feature>
<evidence type="ECO:0000256" key="5">
    <source>
        <dbReference type="ARBA" id="ARBA00022989"/>
    </source>
</evidence>
<dbReference type="InterPro" id="IPR020846">
    <property type="entry name" value="MFS_dom"/>
</dbReference>
<dbReference type="EMBL" id="KV878246">
    <property type="protein sequence ID" value="OJZ83336.1"/>
    <property type="molecule type" value="Genomic_DNA"/>
</dbReference>
<evidence type="ECO:0000256" key="8">
    <source>
        <dbReference type="SAM" id="Phobius"/>
    </source>
</evidence>
<comment type="subcellular location">
    <subcellularLocation>
        <location evidence="1">Membrane</location>
        <topology evidence="1">Multi-pass membrane protein</topology>
    </subcellularLocation>
</comment>
<accession>A0A1M3T9C1</accession>
<dbReference type="CDD" id="cd17316">
    <property type="entry name" value="MFS_SV2_like"/>
    <property type="match status" value="1"/>
</dbReference>
<dbReference type="PANTHER" id="PTHR23511">
    <property type="entry name" value="SYNAPTIC VESICLE GLYCOPROTEIN 2"/>
    <property type="match status" value="1"/>
</dbReference>
<keyword evidence="5 8" id="KW-1133">Transmembrane helix</keyword>
<feature type="region of interest" description="Disordered" evidence="7">
    <location>
        <begin position="1"/>
        <end position="61"/>
    </location>
</feature>
<dbReference type="PROSITE" id="PS50850">
    <property type="entry name" value="MFS"/>
    <property type="match status" value="1"/>
</dbReference>